<feature type="domain" description="PAC" evidence="22">
    <location>
        <begin position="782"/>
        <end position="834"/>
    </location>
</feature>
<dbReference type="Pfam" id="PF02518">
    <property type="entry name" value="HATPase_c"/>
    <property type="match status" value="1"/>
</dbReference>
<dbReference type="PROSITE" id="PS50112">
    <property type="entry name" value="PAS"/>
    <property type="match status" value="3"/>
</dbReference>
<dbReference type="InterPro" id="IPR004358">
    <property type="entry name" value="Sig_transdc_His_kin-like_C"/>
</dbReference>
<dbReference type="GO" id="GO:0000155">
    <property type="term" value="F:phosphorelay sensor kinase activity"/>
    <property type="evidence" value="ECO:0007669"/>
    <property type="project" value="InterPro"/>
</dbReference>
<feature type="domain" description="PAC" evidence="22">
    <location>
        <begin position="524"/>
        <end position="577"/>
    </location>
</feature>
<evidence type="ECO:0000256" key="13">
    <source>
        <dbReference type="ARBA" id="ARBA00022989"/>
    </source>
</evidence>
<dbReference type="Gene3D" id="1.10.287.130">
    <property type="match status" value="1"/>
</dbReference>
<evidence type="ECO:0000256" key="10">
    <source>
        <dbReference type="ARBA" id="ARBA00022745"/>
    </source>
</evidence>
<dbReference type="SUPFAM" id="SSF55781">
    <property type="entry name" value="GAF domain-like"/>
    <property type="match status" value="1"/>
</dbReference>
<dbReference type="SUPFAM" id="SSF55874">
    <property type="entry name" value="ATPase domain of HSP90 chaperone/DNA topoisomerase II/histidine kinase"/>
    <property type="match status" value="1"/>
</dbReference>
<evidence type="ECO:0000256" key="11">
    <source>
        <dbReference type="ARBA" id="ARBA00022777"/>
    </source>
</evidence>
<dbReference type="CDD" id="cd00130">
    <property type="entry name" value="PAS"/>
    <property type="match status" value="5"/>
</dbReference>
<dbReference type="InterPro" id="IPR005467">
    <property type="entry name" value="His_kinase_dom"/>
</dbReference>
<dbReference type="PANTHER" id="PTHR43304:SF1">
    <property type="entry name" value="PAC DOMAIN-CONTAINING PROTEIN"/>
    <property type="match status" value="1"/>
</dbReference>
<dbReference type="InterPro" id="IPR003018">
    <property type="entry name" value="GAF"/>
</dbReference>
<dbReference type="Pfam" id="PF08448">
    <property type="entry name" value="PAS_4"/>
    <property type="match status" value="1"/>
</dbReference>
<feature type="domain" description="PAS" evidence="21">
    <location>
        <begin position="835"/>
        <end position="906"/>
    </location>
</feature>
<dbReference type="FunFam" id="1.10.287.130:FF:000001">
    <property type="entry name" value="Two-component sensor histidine kinase"/>
    <property type="match status" value="1"/>
</dbReference>
<dbReference type="Gene3D" id="3.30.450.20">
    <property type="entry name" value="PAS domain"/>
    <property type="match status" value="5"/>
</dbReference>
<feature type="domain" description="PAC" evidence="22">
    <location>
        <begin position="905"/>
        <end position="961"/>
    </location>
</feature>
<evidence type="ECO:0000256" key="18">
    <source>
        <dbReference type="SAM" id="Phobius"/>
    </source>
</evidence>
<dbReference type="PROSITE" id="PS50113">
    <property type="entry name" value="PAC"/>
    <property type="match status" value="5"/>
</dbReference>
<evidence type="ECO:0000256" key="12">
    <source>
        <dbReference type="ARBA" id="ARBA00022824"/>
    </source>
</evidence>
<dbReference type="SMART" id="SM00086">
    <property type="entry name" value="PAC"/>
    <property type="match status" value="5"/>
</dbReference>
<sequence>MVLAEFFIPHGHCYLWKPGLVGLHIVSDALTALAYYSIPLTLTYFVSKRRDVPFNWIFLLFGAFIISCGTTHIMEIWTLWHPNYWLSGLLKAVTAVVSLYTASELVSLLPQALAIPSTAQLEKEIKERQKAEAALLKEKSHLAQAQKVAHVGSWEFDVATEEIAWSDETFRIYGLAPRQATPTITEHLLKIHPDDRAAWDTTVSQIARGKSCQLEFRIARPDGSIRHIFGQGEPIFNGDGQVEKLFGTVRDITDRIAAQARERLFGAIALSVHQSLDLDEILNTTVTEVRQLLQTDRVLIYRFNSDCSGQIVVESVGAGFPAVLDTTIYDPCFGKDYAQLYLQGRVTAIANIHTAALQPCYVELLAPFQVTANLIVPILAGGRVWGLLIVHHCRGERHWQSYEIELLQQLSTQVAIALQQSELYSRGQAELIERQRIEQELRVSEQRYRSVVTVMSEGIVLQQADGQITASNASAESILGLTAQQMQGLTSVDPRWQAIYEDGSPFPGELHPAMITLRTGKPQSNVVMGIHKPDESLTWISINSQPLIHPGETRAYAAVTSFSDITQRRQAEEKLRKSEAKLATAQRVAHVGNWEFDVLTQEITWSEELFRIFGLDPTEPEPTFNEHFQQIHPDDRNLWLEVVEQALASGNSYKFDFRIVRPNGQVRYLEARGEAVFNEQRQVVKLFGTLLDISDRKRIEEALRTSEQRLRYLVSSSPSVIFSAKPDGDHGATYISENVVNLLGYEAREFLEDSSFWADRVHPDDVERIFAGTAKVFEREFYSHEYRFRRTDGTYCWLLAQLRLMRDEAGKPTEILGFLLDISDRKRTEATLQEAERRWRSLLENVQLLVVGLDPRGNVEYVNPFFLSLTGYTQAEVLGKNWFENFLPPSHQQQVNTVFDEVLEDNFHPHYINPILTKSGEERFIAWNNTLLRDTEGNIIGTTSIGEDITQRQAVERIKNEFISIVSHELRTPLTAIRGSLGLLATGIYDKKPEKAKRMVEIALTDSDRLVRLVNDILDLERLDSGKVTLVKEVCETADLMQQAVDGVQALADSAGITLCVAPVSAQVWVAPDTIIQTLTNLLSNAIKFSPSNTTITLTAQPQSDHVLFQVKDQGRGIPVDKLEAIFGRFQQVDVSDSRSKGGTGLGLAICQSIVQQHGGHIWAESTLGEGSTFYFTLPVSLEQ</sequence>
<dbReference type="NCBIfam" id="TIGR00229">
    <property type="entry name" value="sensory_box"/>
    <property type="match status" value="5"/>
</dbReference>
<evidence type="ECO:0000256" key="9">
    <source>
        <dbReference type="ARBA" id="ARBA00022692"/>
    </source>
</evidence>
<dbReference type="InterPro" id="IPR036097">
    <property type="entry name" value="HisK_dim/P_sf"/>
</dbReference>
<dbReference type="InterPro" id="IPR058544">
    <property type="entry name" value="ETR1_N"/>
</dbReference>
<dbReference type="SMART" id="SM00091">
    <property type="entry name" value="PAS"/>
    <property type="match status" value="5"/>
</dbReference>
<feature type="domain" description="Phytochrome chromophore attachment site" evidence="19">
    <location>
        <begin position="277"/>
        <end position="413"/>
    </location>
</feature>
<evidence type="ECO:0000259" key="20">
    <source>
        <dbReference type="PROSITE" id="PS50109"/>
    </source>
</evidence>
<feature type="domain" description="PAS" evidence="21">
    <location>
        <begin position="444"/>
        <end position="488"/>
    </location>
</feature>
<dbReference type="FunFam" id="3.30.450.20:FF:000088">
    <property type="entry name" value="Sensory transduction histidine kinase"/>
    <property type="match status" value="1"/>
</dbReference>
<evidence type="ECO:0000256" key="1">
    <source>
        <dbReference type="ARBA" id="ARBA00000085"/>
    </source>
</evidence>
<feature type="domain" description="PAS" evidence="21">
    <location>
        <begin position="706"/>
        <end position="780"/>
    </location>
</feature>
<dbReference type="InterPro" id="IPR003661">
    <property type="entry name" value="HisK_dim/P_dom"/>
</dbReference>
<keyword evidence="17" id="KW-1015">Disulfide bond</keyword>
<dbReference type="InterPro" id="IPR001610">
    <property type="entry name" value="PAC"/>
</dbReference>
<evidence type="ECO:0000259" key="21">
    <source>
        <dbReference type="PROSITE" id="PS50112"/>
    </source>
</evidence>
<comment type="similarity">
    <text evidence="5">Belongs to the ethylene receptor family.</text>
</comment>
<dbReference type="PANTHER" id="PTHR43304">
    <property type="entry name" value="PHYTOCHROME-LIKE PROTEIN CPH1"/>
    <property type="match status" value="1"/>
</dbReference>
<dbReference type="Gene3D" id="2.10.70.100">
    <property type="match status" value="2"/>
</dbReference>
<evidence type="ECO:0000256" key="5">
    <source>
        <dbReference type="ARBA" id="ARBA00009842"/>
    </source>
</evidence>
<protein>
    <recommendedName>
        <fullName evidence="6">histidine kinase</fullName>
        <ecNumber evidence="6">2.7.13.3</ecNumber>
    </recommendedName>
</protein>
<evidence type="ECO:0000256" key="6">
    <source>
        <dbReference type="ARBA" id="ARBA00012438"/>
    </source>
</evidence>
<dbReference type="EMBL" id="CADCTM010000021">
    <property type="protein sequence ID" value="CAA9212241.1"/>
    <property type="molecule type" value="Genomic_DNA"/>
</dbReference>
<feature type="transmembrane region" description="Helical" evidence="18">
    <location>
        <begin position="57"/>
        <end position="80"/>
    </location>
</feature>
<keyword evidence="10" id="KW-0936">Ethylene signaling pathway</keyword>
<keyword evidence="13 18" id="KW-1133">Transmembrane helix</keyword>
<dbReference type="AlphaFoldDB" id="A0A6J4H3M8"/>
<evidence type="ECO:0000259" key="22">
    <source>
        <dbReference type="PROSITE" id="PS50113"/>
    </source>
</evidence>
<dbReference type="Pfam" id="PF00512">
    <property type="entry name" value="HisKA"/>
    <property type="match status" value="1"/>
</dbReference>
<dbReference type="InterPro" id="IPR029016">
    <property type="entry name" value="GAF-like_dom_sf"/>
</dbReference>
<dbReference type="InterPro" id="IPR000700">
    <property type="entry name" value="PAS-assoc_C"/>
</dbReference>
<dbReference type="PRINTS" id="PR00344">
    <property type="entry name" value="BCTRLSENSOR"/>
</dbReference>
<dbReference type="InterPro" id="IPR036890">
    <property type="entry name" value="HATPase_C_sf"/>
</dbReference>
<keyword evidence="9 18" id="KW-0812">Transmembrane</keyword>
<feature type="transmembrane region" description="Helical" evidence="18">
    <location>
        <begin position="20"/>
        <end position="45"/>
    </location>
</feature>
<dbReference type="InterPro" id="IPR016132">
    <property type="entry name" value="Phyto_chromo_attachment"/>
</dbReference>
<dbReference type="CDD" id="cd16922">
    <property type="entry name" value="HATPase_EvgS-ArcB-TorS-like"/>
    <property type="match status" value="1"/>
</dbReference>
<dbReference type="Pfam" id="PF08447">
    <property type="entry name" value="PAS_3"/>
    <property type="match status" value="3"/>
</dbReference>
<gene>
    <name evidence="23" type="ORF">AVDCRST_MAG92-148</name>
</gene>
<dbReference type="Gene3D" id="3.30.450.40">
    <property type="match status" value="1"/>
</dbReference>
<dbReference type="PROSITE" id="PS50109">
    <property type="entry name" value="HIS_KIN"/>
    <property type="match status" value="1"/>
</dbReference>
<evidence type="ECO:0000313" key="23">
    <source>
        <dbReference type="EMBL" id="CAA9212241.1"/>
    </source>
</evidence>
<keyword evidence="14" id="KW-0186">Copper</keyword>
<feature type="domain" description="PAC" evidence="22">
    <location>
        <begin position="212"/>
        <end position="264"/>
    </location>
</feature>
<keyword evidence="15" id="KW-0902">Two-component regulatory system</keyword>
<evidence type="ECO:0000256" key="2">
    <source>
        <dbReference type="ARBA" id="ARBA00001935"/>
    </source>
</evidence>
<dbReference type="EC" id="2.7.13.3" evidence="6"/>
<dbReference type="InterPro" id="IPR013655">
    <property type="entry name" value="PAS_fold_3"/>
</dbReference>
<dbReference type="Pfam" id="PF13426">
    <property type="entry name" value="PAS_9"/>
    <property type="match status" value="1"/>
</dbReference>
<evidence type="ECO:0000256" key="14">
    <source>
        <dbReference type="ARBA" id="ARBA00023008"/>
    </source>
</evidence>
<evidence type="ECO:0000256" key="17">
    <source>
        <dbReference type="ARBA" id="ARBA00023157"/>
    </source>
</evidence>
<dbReference type="SMART" id="SM00065">
    <property type="entry name" value="GAF"/>
    <property type="match status" value="1"/>
</dbReference>
<dbReference type="CDD" id="cd00082">
    <property type="entry name" value="HisKA"/>
    <property type="match status" value="1"/>
</dbReference>
<comment type="similarity">
    <text evidence="4">In the N-terminal section; belongs to the phytochrome family.</text>
</comment>
<comment type="catalytic activity">
    <reaction evidence="1">
        <text>ATP + protein L-histidine = ADP + protein N-phospho-L-histidine.</text>
        <dbReference type="EC" id="2.7.13.3"/>
    </reaction>
</comment>
<accession>A0A6J4H3M8</accession>
<dbReference type="InterPro" id="IPR052162">
    <property type="entry name" value="Sensor_kinase/Photoreceptor"/>
</dbReference>
<dbReference type="PROSITE" id="PS50046">
    <property type="entry name" value="PHYTOCHROME_2"/>
    <property type="match status" value="1"/>
</dbReference>
<dbReference type="InterPro" id="IPR000014">
    <property type="entry name" value="PAS"/>
</dbReference>
<keyword evidence="12" id="KW-0256">Endoplasmic reticulum</keyword>
<dbReference type="SMART" id="SM00387">
    <property type="entry name" value="HATPase_c"/>
    <property type="match status" value="1"/>
</dbReference>
<reference evidence="23" key="1">
    <citation type="submission" date="2020-02" db="EMBL/GenBank/DDBJ databases">
        <authorList>
            <person name="Meier V. D."/>
        </authorList>
    </citation>
    <scope>NUCLEOTIDE SEQUENCE</scope>
    <source>
        <strain evidence="23">AVDCRST_MAG92</strain>
    </source>
</reference>
<dbReference type="InterPro" id="IPR003594">
    <property type="entry name" value="HATPase_dom"/>
</dbReference>
<organism evidence="23">
    <name type="scientific">uncultured Coleofasciculus sp</name>
    <dbReference type="NCBI Taxonomy" id="1267456"/>
    <lineage>
        <taxon>Bacteria</taxon>
        <taxon>Bacillati</taxon>
        <taxon>Cyanobacteriota</taxon>
        <taxon>Cyanophyceae</taxon>
        <taxon>Coleofasciculales</taxon>
        <taxon>Coleofasciculaceae</taxon>
        <taxon>Coleofasciculus</taxon>
        <taxon>environmental samples</taxon>
    </lineage>
</organism>
<dbReference type="FunFam" id="3.30.565.10:FF:000006">
    <property type="entry name" value="Sensor histidine kinase WalK"/>
    <property type="match status" value="1"/>
</dbReference>
<evidence type="ECO:0000256" key="4">
    <source>
        <dbReference type="ARBA" id="ARBA00006402"/>
    </source>
</evidence>
<evidence type="ECO:0000259" key="19">
    <source>
        <dbReference type="PROSITE" id="PS50046"/>
    </source>
</evidence>
<comment type="subcellular location">
    <subcellularLocation>
        <location evidence="3">Endoplasmic reticulum membrane</location>
        <topology evidence="3">Multi-pass membrane protein</topology>
    </subcellularLocation>
</comment>
<keyword evidence="11 23" id="KW-0418">Kinase</keyword>
<feature type="domain" description="PAC" evidence="22">
    <location>
        <begin position="653"/>
        <end position="705"/>
    </location>
</feature>
<dbReference type="Pfam" id="PF01590">
    <property type="entry name" value="GAF"/>
    <property type="match status" value="1"/>
</dbReference>
<dbReference type="Pfam" id="PF25487">
    <property type="entry name" value="ETR1_N"/>
    <property type="match status" value="1"/>
</dbReference>
<dbReference type="Gene3D" id="3.30.565.10">
    <property type="entry name" value="Histidine kinase-like ATPase, C-terminal domain"/>
    <property type="match status" value="1"/>
</dbReference>
<dbReference type="InterPro" id="IPR013656">
    <property type="entry name" value="PAS_4"/>
</dbReference>
<feature type="domain" description="Histidine kinase" evidence="20">
    <location>
        <begin position="965"/>
        <end position="1182"/>
    </location>
</feature>
<evidence type="ECO:0000256" key="3">
    <source>
        <dbReference type="ARBA" id="ARBA00004477"/>
    </source>
</evidence>
<name>A0A6J4H3M8_9CYAN</name>
<evidence type="ECO:0000256" key="15">
    <source>
        <dbReference type="ARBA" id="ARBA00023012"/>
    </source>
</evidence>
<proteinExistence type="inferred from homology"/>
<evidence type="ECO:0000256" key="16">
    <source>
        <dbReference type="ARBA" id="ARBA00023136"/>
    </source>
</evidence>
<keyword evidence="8" id="KW-0808">Transferase</keyword>
<dbReference type="InterPro" id="IPR035965">
    <property type="entry name" value="PAS-like_dom_sf"/>
</dbReference>
<dbReference type="SMART" id="SM00388">
    <property type="entry name" value="HisKA"/>
    <property type="match status" value="1"/>
</dbReference>
<evidence type="ECO:0000256" key="7">
    <source>
        <dbReference type="ARBA" id="ARBA00022553"/>
    </source>
</evidence>
<dbReference type="SUPFAM" id="SSF55785">
    <property type="entry name" value="PYP-like sensor domain (PAS domain)"/>
    <property type="match status" value="5"/>
</dbReference>
<keyword evidence="16 18" id="KW-0472">Membrane</keyword>
<comment type="cofactor">
    <cofactor evidence="2">
        <name>Cu cation</name>
        <dbReference type="ChEBI" id="CHEBI:23378"/>
    </cofactor>
</comment>
<dbReference type="SUPFAM" id="SSF47384">
    <property type="entry name" value="Homodimeric domain of signal transducing histidine kinase"/>
    <property type="match status" value="1"/>
</dbReference>
<evidence type="ECO:0000256" key="8">
    <source>
        <dbReference type="ARBA" id="ARBA00022679"/>
    </source>
</evidence>
<keyword evidence="7" id="KW-0597">Phosphoprotein</keyword>